<evidence type="ECO:0000256" key="6">
    <source>
        <dbReference type="ARBA" id="ARBA00022840"/>
    </source>
</evidence>
<dbReference type="InterPro" id="IPR022780">
    <property type="entry name" value="Dynein_light_int_chain"/>
</dbReference>
<evidence type="ECO:0000313" key="11">
    <source>
        <dbReference type="EMBL" id="EEY16177.1"/>
    </source>
</evidence>
<evidence type="ECO:0000256" key="2">
    <source>
        <dbReference type="ARBA" id="ARBA00022448"/>
    </source>
</evidence>
<keyword evidence="8" id="KW-0505">Motor protein</keyword>
<feature type="compositionally biased region" description="Polar residues" evidence="10">
    <location>
        <begin position="1"/>
        <end position="20"/>
    </location>
</feature>
<gene>
    <name evidence="11" type="ORF">VDBG_02286</name>
</gene>
<evidence type="ECO:0000256" key="8">
    <source>
        <dbReference type="ARBA" id="ARBA00023175"/>
    </source>
</evidence>
<dbReference type="GO" id="GO:0005524">
    <property type="term" value="F:ATP binding"/>
    <property type="evidence" value="ECO:0007669"/>
    <property type="project" value="UniProtKB-KW"/>
</dbReference>
<keyword evidence="12" id="KW-1185">Reference proteome</keyword>
<organism evidence="12">
    <name type="scientific">Verticillium alfalfae (strain VaMs.102 / ATCC MYA-4576 / FGSC 10136)</name>
    <name type="common">Verticillium wilt of alfalfa</name>
    <name type="synonym">Verticillium albo-atrum</name>
    <dbReference type="NCBI Taxonomy" id="526221"/>
    <lineage>
        <taxon>Eukaryota</taxon>
        <taxon>Fungi</taxon>
        <taxon>Dikarya</taxon>
        <taxon>Ascomycota</taxon>
        <taxon>Pezizomycotina</taxon>
        <taxon>Sordariomycetes</taxon>
        <taxon>Hypocreomycetidae</taxon>
        <taxon>Glomerellales</taxon>
        <taxon>Plectosphaerellaceae</taxon>
        <taxon>Verticillium</taxon>
    </lineage>
</organism>
<dbReference type="EMBL" id="DS985215">
    <property type="protein sequence ID" value="EEY16177.1"/>
    <property type="molecule type" value="Genomic_DNA"/>
</dbReference>
<keyword evidence="3" id="KW-0963">Cytoplasm</keyword>
<dbReference type="Pfam" id="PF05783">
    <property type="entry name" value="DLIC"/>
    <property type="match status" value="1"/>
</dbReference>
<feature type="region of interest" description="Disordered" evidence="10">
    <location>
        <begin position="461"/>
        <end position="516"/>
    </location>
</feature>
<evidence type="ECO:0000313" key="12">
    <source>
        <dbReference type="Proteomes" id="UP000008698"/>
    </source>
</evidence>
<dbReference type="AlphaFoldDB" id="C9S9W4"/>
<evidence type="ECO:0000256" key="10">
    <source>
        <dbReference type="SAM" id="MobiDB-lite"/>
    </source>
</evidence>
<evidence type="ECO:0000256" key="3">
    <source>
        <dbReference type="ARBA" id="ARBA00022490"/>
    </source>
</evidence>
<dbReference type="InterPro" id="IPR008467">
    <property type="entry name" value="Dynein1_light_intermed_chain"/>
</dbReference>
<feature type="region of interest" description="Disordered" evidence="10">
    <location>
        <begin position="398"/>
        <end position="437"/>
    </location>
</feature>
<dbReference type="OrthoDB" id="27603at2759"/>
<dbReference type="Proteomes" id="UP000008698">
    <property type="component" value="Unassembled WGS sequence"/>
</dbReference>
<feature type="region of interest" description="Disordered" evidence="10">
    <location>
        <begin position="1"/>
        <end position="21"/>
    </location>
</feature>
<evidence type="ECO:0000256" key="9">
    <source>
        <dbReference type="ARBA" id="ARBA00023212"/>
    </source>
</evidence>
<dbReference type="RefSeq" id="XP_003008098.1">
    <property type="nucleotide sequence ID" value="XM_003008052.1"/>
</dbReference>
<dbReference type="PANTHER" id="PTHR12688:SF0">
    <property type="entry name" value="DYNEIN LIGHT INTERMEDIATE CHAIN"/>
    <property type="match status" value="1"/>
</dbReference>
<dbReference type="eggNOG" id="KOG3905">
    <property type="taxonomic scope" value="Eukaryota"/>
</dbReference>
<dbReference type="GeneID" id="9532570"/>
<feature type="compositionally biased region" description="Low complexity" evidence="10">
    <location>
        <begin position="483"/>
        <end position="502"/>
    </location>
</feature>
<evidence type="ECO:0000256" key="5">
    <source>
        <dbReference type="ARBA" id="ARBA00022741"/>
    </source>
</evidence>
<dbReference type="GO" id="GO:0000226">
    <property type="term" value="P:microtubule cytoskeleton organization"/>
    <property type="evidence" value="ECO:0007669"/>
    <property type="project" value="TreeGrafter"/>
</dbReference>
<dbReference type="PANTHER" id="PTHR12688">
    <property type="entry name" value="DYNEIN LIGHT INTERMEDIATE CHAIN"/>
    <property type="match status" value="1"/>
</dbReference>
<dbReference type="HOGENOM" id="CLU_024211_1_0_1"/>
<dbReference type="GO" id="GO:0005868">
    <property type="term" value="C:cytoplasmic dynein complex"/>
    <property type="evidence" value="ECO:0007669"/>
    <property type="project" value="InterPro"/>
</dbReference>
<reference evidence="12" key="1">
    <citation type="journal article" date="2011" name="PLoS Pathog.">
        <title>Comparative genomics yields insights into niche adaptation of plant vascular wilt pathogens.</title>
        <authorList>
            <person name="Klosterman S.J."/>
            <person name="Subbarao K.V."/>
            <person name="Kang S."/>
            <person name="Veronese P."/>
            <person name="Gold S.E."/>
            <person name="Thomma B.P.H.J."/>
            <person name="Chen Z."/>
            <person name="Henrissat B."/>
            <person name="Lee Y.-H."/>
            <person name="Park J."/>
            <person name="Garcia-Pedrajas M.D."/>
            <person name="Barbara D.J."/>
            <person name="Anchieta A."/>
            <person name="de Jonge R."/>
            <person name="Santhanam P."/>
            <person name="Maruthachalam K."/>
            <person name="Atallah Z."/>
            <person name="Amyotte S.G."/>
            <person name="Paz Z."/>
            <person name="Inderbitzin P."/>
            <person name="Hayes R.J."/>
            <person name="Heiman D.I."/>
            <person name="Young S."/>
            <person name="Zeng Q."/>
            <person name="Engels R."/>
            <person name="Galagan J."/>
            <person name="Cuomo C.A."/>
            <person name="Dobinson K.F."/>
            <person name="Ma L.-J."/>
        </authorList>
    </citation>
    <scope>NUCLEOTIDE SEQUENCE [LARGE SCALE GENOMIC DNA]</scope>
    <source>
        <strain evidence="12">VaMs.102 / ATCC MYA-4576 / FGSC 10136</strain>
    </source>
</reference>
<accession>C9S9W4</accession>
<dbReference type="GO" id="GO:0007018">
    <property type="term" value="P:microtubule-based movement"/>
    <property type="evidence" value="ECO:0007669"/>
    <property type="project" value="InterPro"/>
</dbReference>
<feature type="compositionally biased region" description="Low complexity" evidence="10">
    <location>
        <begin position="398"/>
        <end position="419"/>
    </location>
</feature>
<keyword evidence="4" id="KW-0493">Microtubule</keyword>
<sequence length="516" mass="56331">MAANGNRVSTYTSVSTGSDSRNAEKKDLWSTLLDSVASGKRLPEKNIIVLGGNSDSQREFLDALSNSSEKRTLDRQSSKPPPVANSFALGYTYYDVLDADQEDTLARISLYMLSNPSEAFPRLLEPLITPESIPNTLVVVLLDWSAPHLWMRQLRKWVLFMRSVLEKTDSECQTAMEEAMAGWRDRGRGGGSMNLDGTAAASTSEGDVALPLGPGEWEEGLGLPLCVVCQNAEKIELLEKSQGWKEGDFDQVLQYILPNTDGSSLIYTTPNVPSPLPSLIHSSLGITSLLKRQPLKHNVIDRDKILVPPNWDSWGKIRVLRDGFDVEATSLGWSHDLQSNFTSPSMTTEGLAVLAKAKTEGSYDGEAWTSAVAPYEDWIRDLSLSTLEAFKIKAEQKSASSDVARSSTTASSSARASTVRRADDGANDGKVSEHIGPVQFNMGGIQVDADDMVQRLKDRQAYGTPPTPRLRPQTRASPPPVSARALAAQDPRAPPQQATARRSWIRRTCRPSSAGS</sequence>
<proteinExistence type="predicted"/>
<evidence type="ECO:0000256" key="1">
    <source>
        <dbReference type="ARBA" id="ARBA00004245"/>
    </source>
</evidence>
<dbReference type="GO" id="GO:0005874">
    <property type="term" value="C:microtubule"/>
    <property type="evidence" value="ECO:0007669"/>
    <property type="project" value="UniProtKB-KW"/>
</dbReference>
<dbReference type="GO" id="GO:0045504">
    <property type="term" value="F:dynein heavy chain binding"/>
    <property type="evidence" value="ECO:0007669"/>
    <property type="project" value="TreeGrafter"/>
</dbReference>
<keyword evidence="7" id="KW-0243">Dynein</keyword>
<keyword evidence="9" id="KW-0206">Cytoskeleton</keyword>
<comment type="subcellular location">
    <subcellularLocation>
        <location evidence="1">Cytoplasm</location>
        <location evidence="1">Cytoskeleton</location>
    </subcellularLocation>
</comment>
<evidence type="ECO:0000256" key="7">
    <source>
        <dbReference type="ARBA" id="ARBA00023017"/>
    </source>
</evidence>
<name>C9S9W4_VERA1</name>
<keyword evidence="6" id="KW-0067">ATP-binding</keyword>
<protein>
    <submittedName>
        <fullName evidence="11">Dynein light intermediate chain</fullName>
    </submittedName>
</protein>
<keyword evidence="2" id="KW-0813">Transport</keyword>
<dbReference type="STRING" id="526221.C9S9W4"/>
<dbReference type="KEGG" id="val:VDBG_02286"/>
<dbReference type="GO" id="GO:0035974">
    <property type="term" value="C:meiotic spindle pole body"/>
    <property type="evidence" value="ECO:0007669"/>
    <property type="project" value="TreeGrafter"/>
</dbReference>
<evidence type="ECO:0000256" key="4">
    <source>
        <dbReference type="ARBA" id="ARBA00022701"/>
    </source>
</evidence>
<keyword evidence="5" id="KW-0547">Nucleotide-binding</keyword>